<proteinExistence type="predicted"/>
<dbReference type="EC" id="6.2.1.13" evidence="2"/>
<name>A0ABD5NWM3_9EURY</name>
<feature type="domain" description="CoA-binding" evidence="6">
    <location>
        <begin position="6"/>
        <end position="98"/>
    </location>
</feature>
<dbReference type="Pfam" id="PF13607">
    <property type="entry name" value="Succ_CoA_lig"/>
    <property type="match status" value="1"/>
</dbReference>
<protein>
    <recommendedName>
        <fullName evidence="2">acetate--CoA ligase (ADP-forming)</fullName>
        <ecNumber evidence="2">6.2.1.13</ecNumber>
    </recommendedName>
</protein>
<organism evidence="7 8">
    <name type="scientific">Natribaculum luteum</name>
    <dbReference type="NCBI Taxonomy" id="1586232"/>
    <lineage>
        <taxon>Archaea</taxon>
        <taxon>Methanobacteriati</taxon>
        <taxon>Methanobacteriota</taxon>
        <taxon>Stenosarchaea group</taxon>
        <taxon>Halobacteria</taxon>
        <taxon>Halobacteriales</taxon>
        <taxon>Natrialbaceae</taxon>
        <taxon>Natribaculum</taxon>
    </lineage>
</organism>
<dbReference type="AlphaFoldDB" id="A0ABD5NWM3"/>
<dbReference type="InterPro" id="IPR032875">
    <property type="entry name" value="Succ_CoA_lig_flav_dom"/>
</dbReference>
<dbReference type="EMBL" id="JBHSDJ010000010">
    <property type="protein sequence ID" value="MFC4246069.1"/>
    <property type="molecule type" value="Genomic_DNA"/>
</dbReference>
<dbReference type="InterPro" id="IPR051538">
    <property type="entry name" value="Acyl-CoA_Synth/Transferase"/>
</dbReference>
<keyword evidence="4" id="KW-0547">Nucleotide-binding</keyword>
<comment type="caution">
    <text evidence="7">The sequence shown here is derived from an EMBL/GenBank/DDBJ whole genome shotgun (WGS) entry which is preliminary data.</text>
</comment>
<dbReference type="SMART" id="SM00881">
    <property type="entry name" value="CoA_binding"/>
    <property type="match status" value="1"/>
</dbReference>
<evidence type="ECO:0000256" key="1">
    <source>
        <dbReference type="ARBA" id="ARBA00001619"/>
    </source>
</evidence>
<keyword evidence="5" id="KW-0067">ATP-binding</keyword>
<dbReference type="PANTHER" id="PTHR43334">
    <property type="entry name" value="ACETATE--COA LIGASE [ADP-FORMING]"/>
    <property type="match status" value="1"/>
</dbReference>
<dbReference type="PANTHER" id="PTHR43334:SF1">
    <property type="entry name" value="3-HYDROXYPROPIONATE--COA LIGASE [ADP-FORMING]"/>
    <property type="match status" value="1"/>
</dbReference>
<evidence type="ECO:0000256" key="5">
    <source>
        <dbReference type="ARBA" id="ARBA00022840"/>
    </source>
</evidence>
<gene>
    <name evidence="7" type="ORF">ACFOZ7_03530</name>
</gene>
<dbReference type="Proteomes" id="UP001595821">
    <property type="component" value="Unassembled WGS sequence"/>
</dbReference>
<comment type="catalytic activity">
    <reaction evidence="1">
        <text>acetate + ATP + CoA = acetyl-CoA + ADP + phosphate</text>
        <dbReference type="Rhea" id="RHEA:15081"/>
        <dbReference type="ChEBI" id="CHEBI:30089"/>
        <dbReference type="ChEBI" id="CHEBI:30616"/>
        <dbReference type="ChEBI" id="CHEBI:43474"/>
        <dbReference type="ChEBI" id="CHEBI:57287"/>
        <dbReference type="ChEBI" id="CHEBI:57288"/>
        <dbReference type="ChEBI" id="CHEBI:456216"/>
        <dbReference type="EC" id="6.2.1.13"/>
    </reaction>
</comment>
<dbReference type="InterPro" id="IPR036291">
    <property type="entry name" value="NAD(P)-bd_dom_sf"/>
</dbReference>
<dbReference type="Pfam" id="PF13380">
    <property type="entry name" value="CoA_binding_2"/>
    <property type="match status" value="1"/>
</dbReference>
<dbReference type="SUPFAM" id="SSF52210">
    <property type="entry name" value="Succinyl-CoA synthetase domains"/>
    <property type="match status" value="2"/>
</dbReference>
<evidence type="ECO:0000256" key="3">
    <source>
        <dbReference type="ARBA" id="ARBA00022598"/>
    </source>
</evidence>
<reference evidence="7 8" key="1">
    <citation type="journal article" date="2014" name="Int. J. Syst. Evol. Microbiol.">
        <title>Complete genome sequence of Corynebacterium casei LMG S-19264T (=DSM 44701T), isolated from a smear-ripened cheese.</title>
        <authorList>
            <consortium name="US DOE Joint Genome Institute (JGI-PGF)"/>
            <person name="Walter F."/>
            <person name="Albersmeier A."/>
            <person name="Kalinowski J."/>
            <person name="Ruckert C."/>
        </authorList>
    </citation>
    <scope>NUCLEOTIDE SEQUENCE [LARGE SCALE GENOMIC DNA]</scope>
    <source>
        <strain evidence="7 8">IBRC-M 10912</strain>
    </source>
</reference>
<accession>A0ABD5NWM3</accession>
<sequence>MGLSDLFEPDGIAVVGASKTPGKLGNDAMTNIQSYEGQIYPVNPSSSGSVFGYEFVDSVSKTNADLALCCVPGPALPDVLEECGEAGIGAAVIFAGGFSEVDEDGAQLENTITEIANKYEITLLGPNTAGYIIPHLDFYGSFVPRINEIETGNVGIVAQSGGVGVTAAFQLQREGYGVSAMFGLGNRANTGFAEIIPMLDDDPRTDVIALHIEGTDDVDNVLEVCQNTETPIVAFKVGEEEVGDFVQSHTGAPDQGNERYETAFSTQGLSTATSVTELIDAGRSLADSPTPNGPNVGLVTAQAGPGIMITDYLKQAGAEFPKLTAQTQEKVDEILAGITYKENPVDTGRPMPEFGDVVDAVARDENIDIVLVYEIYEDSLGYPVDELETLAQEVDKPVLFTVAGPNEALADERMQMEEVGIPTFDTPERGANAVAALIDSVTETE</sequence>
<dbReference type="Gene3D" id="3.40.50.261">
    <property type="entry name" value="Succinyl-CoA synthetase domains"/>
    <property type="match status" value="2"/>
</dbReference>
<evidence type="ECO:0000259" key="6">
    <source>
        <dbReference type="SMART" id="SM00881"/>
    </source>
</evidence>
<evidence type="ECO:0000256" key="2">
    <source>
        <dbReference type="ARBA" id="ARBA00012957"/>
    </source>
</evidence>
<dbReference type="GeneID" id="71855929"/>
<dbReference type="SUPFAM" id="SSF51735">
    <property type="entry name" value="NAD(P)-binding Rossmann-fold domains"/>
    <property type="match status" value="1"/>
</dbReference>
<dbReference type="RefSeq" id="WP_246976062.1">
    <property type="nucleotide sequence ID" value="NZ_CP095398.1"/>
</dbReference>
<dbReference type="GO" id="GO:0005524">
    <property type="term" value="F:ATP binding"/>
    <property type="evidence" value="ECO:0007669"/>
    <property type="project" value="UniProtKB-KW"/>
</dbReference>
<evidence type="ECO:0000313" key="8">
    <source>
        <dbReference type="Proteomes" id="UP001595821"/>
    </source>
</evidence>
<keyword evidence="3" id="KW-0436">Ligase</keyword>
<evidence type="ECO:0000256" key="4">
    <source>
        <dbReference type="ARBA" id="ARBA00022741"/>
    </source>
</evidence>
<dbReference type="InterPro" id="IPR003781">
    <property type="entry name" value="CoA-bd"/>
</dbReference>
<dbReference type="InterPro" id="IPR016102">
    <property type="entry name" value="Succinyl-CoA_synth-like"/>
</dbReference>
<dbReference type="Gene3D" id="3.40.50.720">
    <property type="entry name" value="NAD(P)-binding Rossmann-like Domain"/>
    <property type="match status" value="1"/>
</dbReference>
<dbReference type="GO" id="GO:0043758">
    <property type="term" value="F:acetate-CoA ligase (ADP-forming) activity"/>
    <property type="evidence" value="ECO:0007669"/>
    <property type="project" value="UniProtKB-EC"/>
</dbReference>
<evidence type="ECO:0000313" key="7">
    <source>
        <dbReference type="EMBL" id="MFC4246069.1"/>
    </source>
</evidence>